<dbReference type="GO" id="GO:0001671">
    <property type="term" value="F:ATPase activator activity"/>
    <property type="evidence" value="ECO:0007669"/>
    <property type="project" value="InterPro"/>
</dbReference>
<protein>
    <submittedName>
        <fullName evidence="4">Co-chaperone Hsc20</fullName>
    </submittedName>
</protein>
<dbReference type="GO" id="GO:0044571">
    <property type="term" value="P:[2Fe-2S] cluster assembly"/>
    <property type="evidence" value="ECO:0007669"/>
    <property type="project" value="InterPro"/>
</dbReference>
<dbReference type="Pfam" id="PF07743">
    <property type="entry name" value="HSCB_C"/>
    <property type="match status" value="1"/>
</dbReference>
<dbReference type="CDD" id="cd06257">
    <property type="entry name" value="DnaJ"/>
    <property type="match status" value="1"/>
</dbReference>
<feature type="non-terminal residue" evidence="4">
    <location>
        <position position="193"/>
    </location>
</feature>
<dbReference type="NCBIfam" id="TIGR00714">
    <property type="entry name" value="hscB"/>
    <property type="match status" value="1"/>
</dbReference>
<dbReference type="GO" id="GO:0051087">
    <property type="term" value="F:protein-folding chaperone binding"/>
    <property type="evidence" value="ECO:0007669"/>
    <property type="project" value="InterPro"/>
</dbReference>
<dbReference type="SMART" id="SM00271">
    <property type="entry name" value="DnaJ"/>
    <property type="match status" value="1"/>
</dbReference>
<proteinExistence type="inferred from homology"/>
<feature type="non-terminal residue" evidence="4">
    <location>
        <position position="1"/>
    </location>
</feature>
<dbReference type="GO" id="GO:0051259">
    <property type="term" value="P:protein complex oligomerization"/>
    <property type="evidence" value="ECO:0007669"/>
    <property type="project" value="InterPro"/>
</dbReference>
<dbReference type="Gene3D" id="1.20.1280.20">
    <property type="entry name" value="HscB, C-terminal domain"/>
    <property type="match status" value="1"/>
</dbReference>
<dbReference type="PANTHER" id="PTHR14021">
    <property type="entry name" value="IRON-SULFUR CLUSTER CO-CHAPERONE PROTEIN HSCB"/>
    <property type="match status" value="1"/>
</dbReference>
<dbReference type="PROSITE" id="PS50076">
    <property type="entry name" value="DNAJ_2"/>
    <property type="match status" value="1"/>
</dbReference>
<dbReference type="InterPro" id="IPR004640">
    <property type="entry name" value="HscB"/>
</dbReference>
<dbReference type="Gene3D" id="1.10.287.110">
    <property type="entry name" value="DnaJ domain"/>
    <property type="match status" value="1"/>
</dbReference>
<dbReference type="Proteomes" id="UP000242474">
    <property type="component" value="Unassembled WGS sequence"/>
</dbReference>
<evidence type="ECO:0000259" key="3">
    <source>
        <dbReference type="PROSITE" id="PS50076"/>
    </source>
</evidence>
<dbReference type="InterPro" id="IPR001623">
    <property type="entry name" value="DnaJ_domain"/>
</dbReference>
<evidence type="ECO:0000256" key="2">
    <source>
        <dbReference type="ARBA" id="ARBA00023186"/>
    </source>
</evidence>
<dbReference type="OrthoDB" id="448954at2759"/>
<gene>
    <name evidence="4" type="ORF">COEREDRAFT_21821</name>
</gene>
<dbReference type="EMBL" id="KZ303513">
    <property type="protein sequence ID" value="PIA14797.1"/>
    <property type="molecule type" value="Genomic_DNA"/>
</dbReference>
<accession>A0A2G5B7U6</accession>
<dbReference type="AlphaFoldDB" id="A0A2G5B7U6"/>
<keyword evidence="2" id="KW-0143">Chaperone</keyword>
<evidence type="ECO:0000313" key="5">
    <source>
        <dbReference type="Proteomes" id="UP000242474"/>
    </source>
</evidence>
<dbReference type="InterPro" id="IPR036869">
    <property type="entry name" value="J_dom_sf"/>
</dbReference>
<dbReference type="SUPFAM" id="SSF46565">
    <property type="entry name" value="Chaperone J-domain"/>
    <property type="match status" value="1"/>
</dbReference>
<dbReference type="SUPFAM" id="SSF47144">
    <property type="entry name" value="HSC20 (HSCB), C-terminal oligomerisation domain"/>
    <property type="match status" value="1"/>
</dbReference>
<dbReference type="InterPro" id="IPR036386">
    <property type="entry name" value="HscB_C_sf"/>
</dbReference>
<organism evidence="4 5">
    <name type="scientific">Coemansia reversa (strain ATCC 12441 / NRRL 1564)</name>
    <dbReference type="NCBI Taxonomy" id="763665"/>
    <lineage>
        <taxon>Eukaryota</taxon>
        <taxon>Fungi</taxon>
        <taxon>Fungi incertae sedis</taxon>
        <taxon>Zoopagomycota</taxon>
        <taxon>Kickxellomycotina</taxon>
        <taxon>Kickxellomycetes</taxon>
        <taxon>Kickxellales</taxon>
        <taxon>Kickxellaceae</taxon>
        <taxon>Coemansia</taxon>
    </lineage>
</organism>
<evidence type="ECO:0000313" key="4">
    <source>
        <dbReference type="EMBL" id="PIA14797.1"/>
    </source>
</evidence>
<dbReference type="GO" id="GO:0005739">
    <property type="term" value="C:mitochondrion"/>
    <property type="evidence" value="ECO:0007669"/>
    <property type="project" value="TreeGrafter"/>
</dbReference>
<keyword evidence="5" id="KW-1185">Reference proteome</keyword>
<evidence type="ECO:0000256" key="1">
    <source>
        <dbReference type="ARBA" id="ARBA00010476"/>
    </source>
</evidence>
<dbReference type="STRING" id="763665.A0A2G5B7U6"/>
<sequence length="193" mass="21695">SATKTCWNCQRETSQSSVLCDNDQCAAIQPVGKNTTYYDVLVGGRATFDVDTALLRRNFLRLQQAVHPDSFSQRPDIERKLAEAQSSWINHAYSALKDPLLRAHYLLGLYGRGIHEEDKAADPELLMEIMELREEIEGARTEPQISSLRQANDSRISSVIEELSRAFGSGALESAQQLTNKLQYLRRVAQAIQ</sequence>
<comment type="similarity">
    <text evidence="1">Belongs to the HscB family.</text>
</comment>
<name>A0A2G5B7U6_COERN</name>
<reference evidence="4 5" key="1">
    <citation type="journal article" date="2015" name="Genome Biol. Evol.">
        <title>Phylogenomic analyses indicate that early fungi evolved digesting cell walls of algal ancestors of land plants.</title>
        <authorList>
            <person name="Chang Y."/>
            <person name="Wang S."/>
            <person name="Sekimoto S."/>
            <person name="Aerts A.L."/>
            <person name="Choi C."/>
            <person name="Clum A."/>
            <person name="LaButti K.M."/>
            <person name="Lindquist E.A."/>
            <person name="Yee Ngan C."/>
            <person name="Ohm R.A."/>
            <person name="Salamov A.A."/>
            <person name="Grigoriev I.V."/>
            <person name="Spatafora J.W."/>
            <person name="Berbee M.L."/>
        </authorList>
    </citation>
    <scope>NUCLEOTIDE SEQUENCE [LARGE SCALE GENOMIC DNA]</scope>
    <source>
        <strain evidence="4 5">NRRL 1564</strain>
    </source>
</reference>
<dbReference type="InterPro" id="IPR009073">
    <property type="entry name" value="HscB_oligo_C"/>
</dbReference>
<dbReference type="PANTHER" id="PTHR14021:SF15">
    <property type="entry name" value="IRON-SULFUR CLUSTER CO-CHAPERONE PROTEIN HSCB"/>
    <property type="match status" value="1"/>
</dbReference>
<feature type="domain" description="J" evidence="3">
    <location>
        <begin position="36"/>
        <end position="109"/>
    </location>
</feature>